<sequence length="173" mass="19522">MDVVRSTYRSFMLQAARFLLSTSHRVFRPGWPHSHGSGSRLSLLPYLQLPLNQRRPRTDMQQYNVSQPDISIRRQAGDGILGLLGANGHVENQTVRDLRFLALVYHSTWHSSRAKSGESRTPSPDAPSNSLVLLPVLPTPLRLQYVCESIDVSHTHSPIKWLSLIVMEYGHGM</sequence>
<reference evidence="1" key="1">
    <citation type="journal article" date="2023" name="Mol. Phylogenet. Evol.">
        <title>Genome-scale phylogeny and comparative genomics of the fungal order Sordariales.</title>
        <authorList>
            <person name="Hensen N."/>
            <person name="Bonometti L."/>
            <person name="Westerberg I."/>
            <person name="Brannstrom I.O."/>
            <person name="Guillou S."/>
            <person name="Cros-Aarteil S."/>
            <person name="Calhoun S."/>
            <person name="Haridas S."/>
            <person name="Kuo A."/>
            <person name="Mondo S."/>
            <person name="Pangilinan J."/>
            <person name="Riley R."/>
            <person name="LaButti K."/>
            <person name="Andreopoulos B."/>
            <person name="Lipzen A."/>
            <person name="Chen C."/>
            <person name="Yan M."/>
            <person name="Daum C."/>
            <person name="Ng V."/>
            <person name="Clum A."/>
            <person name="Steindorff A."/>
            <person name="Ohm R.A."/>
            <person name="Martin F."/>
            <person name="Silar P."/>
            <person name="Natvig D.O."/>
            <person name="Lalanne C."/>
            <person name="Gautier V."/>
            <person name="Ament-Velasquez S.L."/>
            <person name="Kruys A."/>
            <person name="Hutchinson M.I."/>
            <person name="Powell A.J."/>
            <person name="Barry K."/>
            <person name="Miller A.N."/>
            <person name="Grigoriev I.V."/>
            <person name="Debuchy R."/>
            <person name="Gladieux P."/>
            <person name="Hiltunen Thoren M."/>
            <person name="Johannesson H."/>
        </authorList>
    </citation>
    <scope>NUCLEOTIDE SEQUENCE</scope>
    <source>
        <strain evidence="1">CBS 731.68</strain>
    </source>
</reference>
<accession>A0AAN6U801</accession>
<dbReference type="Proteomes" id="UP001302602">
    <property type="component" value="Unassembled WGS sequence"/>
</dbReference>
<dbReference type="EMBL" id="MU853224">
    <property type="protein sequence ID" value="KAK4127939.1"/>
    <property type="molecule type" value="Genomic_DNA"/>
</dbReference>
<dbReference type="GeneID" id="87823117"/>
<protein>
    <submittedName>
        <fullName evidence="1">Uncharacterized protein</fullName>
    </submittedName>
</protein>
<organism evidence="1 2">
    <name type="scientific">Parathielavia appendiculata</name>
    <dbReference type="NCBI Taxonomy" id="2587402"/>
    <lineage>
        <taxon>Eukaryota</taxon>
        <taxon>Fungi</taxon>
        <taxon>Dikarya</taxon>
        <taxon>Ascomycota</taxon>
        <taxon>Pezizomycotina</taxon>
        <taxon>Sordariomycetes</taxon>
        <taxon>Sordariomycetidae</taxon>
        <taxon>Sordariales</taxon>
        <taxon>Chaetomiaceae</taxon>
        <taxon>Parathielavia</taxon>
    </lineage>
</organism>
<proteinExistence type="predicted"/>
<reference evidence="1" key="2">
    <citation type="submission" date="2023-05" db="EMBL/GenBank/DDBJ databases">
        <authorList>
            <consortium name="Lawrence Berkeley National Laboratory"/>
            <person name="Steindorff A."/>
            <person name="Hensen N."/>
            <person name="Bonometti L."/>
            <person name="Westerberg I."/>
            <person name="Brannstrom I.O."/>
            <person name="Guillou S."/>
            <person name="Cros-Aarteil S."/>
            <person name="Calhoun S."/>
            <person name="Haridas S."/>
            <person name="Kuo A."/>
            <person name="Mondo S."/>
            <person name="Pangilinan J."/>
            <person name="Riley R."/>
            <person name="Labutti K."/>
            <person name="Andreopoulos B."/>
            <person name="Lipzen A."/>
            <person name="Chen C."/>
            <person name="Yanf M."/>
            <person name="Daum C."/>
            <person name="Ng V."/>
            <person name="Clum A."/>
            <person name="Ohm R."/>
            <person name="Martin F."/>
            <person name="Silar P."/>
            <person name="Natvig D."/>
            <person name="Lalanne C."/>
            <person name="Gautier V."/>
            <person name="Ament-Velasquez S.L."/>
            <person name="Kruys A."/>
            <person name="Hutchinson M.I."/>
            <person name="Powell A.J."/>
            <person name="Barry K."/>
            <person name="Miller A.N."/>
            <person name="Grigoriev I.V."/>
            <person name="Debuchy R."/>
            <person name="Gladieux P."/>
            <person name="Thoren M.H."/>
            <person name="Johannesson H."/>
        </authorList>
    </citation>
    <scope>NUCLEOTIDE SEQUENCE</scope>
    <source>
        <strain evidence="1">CBS 731.68</strain>
    </source>
</reference>
<evidence type="ECO:0000313" key="2">
    <source>
        <dbReference type="Proteomes" id="UP001302602"/>
    </source>
</evidence>
<keyword evidence="2" id="KW-1185">Reference proteome</keyword>
<dbReference type="AlphaFoldDB" id="A0AAN6U801"/>
<comment type="caution">
    <text evidence="1">The sequence shown here is derived from an EMBL/GenBank/DDBJ whole genome shotgun (WGS) entry which is preliminary data.</text>
</comment>
<gene>
    <name evidence="1" type="ORF">N657DRAFT_235852</name>
</gene>
<evidence type="ECO:0000313" key="1">
    <source>
        <dbReference type="EMBL" id="KAK4127939.1"/>
    </source>
</evidence>
<dbReference type="RefSeq" id="XP_062651710.1">
    <property type="nucleotide sequence ID" value="XM_062786351.1"/>
</dbReference>
<name>A0AAN6U801_9PEZI</name>